<dbReference type="PANTHER" id="PTHR43580">
    <property type="entry name" value="OXIDOREDUCTASE GLYR1-RELATED"/>
    <property type="match status" value="1"/>
</dbReference>
<dbReference type="Gene3D" id="1.10.1040.10">
    <property type="entry name" value="N-(1-d-carboxylethyl)-l-norvaline Dehydrogenase, domain 2"/>
    <property type="match status" value="1"/>
</dbReference>
<comment type="similarity">
    <text evidence="1">Belongs to the HIBADH-related family.</text>
</comment>
<evidence type="ECO:0000259" key="5">
    <source>
        <dbReference type="Pfam" id="PF03446"/>
    </source>
</evidence>
<dbReference type="InterPro" id="IPR006115">
    <property type="entry name" value="6PGDH_NADP-bd"/>
</dbReference>
<evidence type="ECO:0000256" key="1">
    <source>
        <dbReference type="ARBA" id="ARBA00009080"/>
    </source>
</evidence>
<dbReference type="InterPro" id="IPR029154">
    <property type="entry name" value="HIBADH-like_NADP-bd"/>
</dbReference>
<keyword evidence="8" id="KW-1185">Reference proteome</keyword>
<dbReference type="EMBL" id="RSCL01000002">
    <property type="protein sequence ID" value="RUT08879.1"/>
    <property type="molecule type" value="Genomic_DNA"/>
</dbReference>
<reference evidence="7" key="2">
    <citation type="journal article" date="2019" name="Genome Biol. Evol.">
        <title>Day and night: Metabolic profiles and evolutionary relationships of six axenic non-marine cyanobacteria.</title>
        <authorList>
            <person name="Will S.E."/>
            <person name="Henke P."/>
            <person name="Boedeker C."/>
            <person name="Huang S."/>
            <person name="Brinkmann H."/>
            <person name="Rohde M."/>
            <person name="Jarek M."/>
            <person name="Friedl T."/>
            <person name="Seufert S."/>
            <person name="Schumacher M."/>
            <person name="Overmann J."/>
            <person name="Neumann-Schaal M."/>
            <person name="Petersen J."/>
        </authorList>
    </citation>
    <scope>NUCLEOTIDE SEQUENCE [LARGE SCALE GENOMIC DNA]</scope>
    <source>
        <strain evidence="7">PCC 7102</strain>
    </source>
</reference>
<dbReference type="PANTHER" id="PTHR43580:SF2">
    <property type="entry name" value="CYTOKINE-LIKE NUCLEAR FACTOR N-PAC"/>
    <property type="match status" value="1"/>
</dbReference>
<reference evidence="7" key="1">
    <citation type="submission" date="2018-12" db="EMBL/GenBank/DDBJ databases">
        <authorList>
            <person name="Will S."/>
            <person name="Neumann-Schaal M."/>
            <person name="Henke P."/>
        </authorList>
    </citation>
    <scope>NUCLEOTIDE SEQUENCE</scope>
    <source>
        <strain evidence="7">PCC 7102</strain>
    </source>
</reference>
<gene>
    <name evidence="7" type="ORF">DSM106972_009320</name>
</gene>
<dbReference type="InterPro" id="IPR036291">
    <property type="entry name" value="NAD(P)-bd_dom_sf"/>
</dbReference>
<name>A0A3S1J6T9_9CYAN</name>
<sequence length="288" mass="30801">MSQVAMLGIGAMGSRMVENLLNANYQVVVYNRTEDKVKPLQKLGASYAATPREAAEQADIVISMVTDSDASRTIWLDTETGAILGLRKDAIAIESSTLTVSWVKELAPLLSSRGVAFLDAPVIGSRPQADARKLIYIVGGQAETLKQAEHILLSAGGLVIHHVGDIGQGMAMKLAVNALFGIQVAALAEVIGMLMKNGLELEKAIQCLSELPVMSLAAKNAANLMLTENHAPMFPIDLAEKDFRYVMQSAREVDALTPVSTAIHNIYLDAIKLGYGGNNITGVARLFI</sequence>
<feature type="active site" evidence="4">
    <location>
        <position position="173"/>
    </location>
</feature>
<keyword evidence="3" id="KW-0520">NAD</keyword>
<dbReference type="InterPro" id="IPR008927">
    <property type="entry name" value="6-PGluconate_DH-like_C_sf"/>
</dbReference>
<organism evidence="7 8">
    <name type="scientific">Dulcicalothrix desertica PCC 7102</name>
    <dbReference type="NCBI Taxonomy" id="232991"/>
    <lineage>
        <taxon>Bacteria</taxon>
        <taxon>Bacillati</taxon>
        <taxon>Cyanobacteriota</taxon>
        <taxon>Cyanophyceae</taxon>
        <taxon>Nostocales</taxon>
        <taxon>Calotrichaceae</taxon>
        <taxon>Dulcicalothrix</taxon>
    </lineage>
</organism>
<keyword evidence="2" id="KW-0560">Oxidoreductase</keyword>
<dbReference type="Pfam" id="PF14833">
    <property type="entry name" value="NAD_binding_11"/>
    <property type="match status" value="1"/>
</dbReference>
<evidence type="ECO:0000259" key="6">
    <source>
        <dbReference type="Pfam" id="PF14833"/>
    </source>
</evidence>
<dbReference type="InterPro" id="IPR051265">
    <property type="entry name" value="HIBADH-related_NP60_sf"/>
</dbReference>
<comment type="caution">
    <text evidence="7">The sequence shown here is derived from an EMBL/GenBank/DDBJ whole genome shotgun (WGS) entry which is preliminary data.</text>
</comment>
<evidence type="ECO:0000256" key="2">
    <source>
        <dbReference type="ARBA" id="ARBA00023002"/>
    </source>
</evidence>
<dbReference type="GO" id="GO:0051287">
    <property type="term" value="F:NAD binding"/>
    <property type="evidence" value="ECO:0007669"/>
    <property type="project" value="InterPro"/>
</dbReference>
<dbReference type="AlphaFoldDB" id="A0A3S1J6T9"/>
<protein>
    <submittedName>
        <fullName evidence="7">3-hydroxyisobutyrate dehydrogenase</fullName>
    </submittedName>
</protein>
<dbReference type="RefSeq" id="WP_127079351.1">
    <property type="nucleotide sequence ID" value="NZ_RSCL01000002.1"/>
</dbReference>
<evidence type="ECO:0000313" key="7">
    <source>
        <dbReference type="EMBL" id="RUT08879.1"/>
    </source>
</evidence>
<dbReference type="SUPFAM" id="SSF48179">
    <property type="entry name" value="6-phosphogluconate dehydrogenase C-terminal domain-like"/>
    <property type="match status" value="1"/>
</dbReference>
<dbReference type="OrthoDB" id="9786703at2"/>
<dbReference type="Pfam" id="PF03446">
    <property type="entry name" value="NAD_binding_2"/>
    <property type="match status" value="1"/>
</dbReference>
<dbReference type="InterPro" id="IPR015815">
    <property type="entry name" value="HIBADH-related"/>
</dbReference>
<feature type="domain" description="6-phosphogluconate dehydrogenase NADP-binding" evidence="5">
    <location>
        <begin position="3"/>
        <end position="163"/>
    </location>
</feature>
<dbReference type="GO" id="GO:0016491">
    <property type="term" value="F:oxidoreductase activity"/>
    <property type="evidence" value="ECO:0007669"/>
    <property type="project" value="UniProtKB-KW"/>
</dbReference>
<evidence type="ECO:0000313" key="8">
    <source>
        <dbReference type="Proteomes" id="UP000271624"/>
    </source>
</evidence>
<evidence type="ECO:0000256" key="3">
    <source>
        <dbReference type="ARBA" id="ARBA00023027"/>
    </source>
</evidence>
<dbReference type="GO" id="GO:0050661">
    <property type="term" value="F:NADP binding"/>
    <property type="evidence" value="ECO:0007669"/>
    <property type="project" value="InterPro"/>
</dbReference>
<accession>A0A3S1J6T9</accession>
<feature type="domain" description="3-hydroxyisobutyrate dehydrogenase-like NAD-binding" evidence="6">
    <location>
        <begin position="167"/>
        <end position="286"/>
    </location>
</feature>
<dbReference type="Proteomes" id="UP000271624">
    <property type="component" value="Unassembled WGS sequence"/>
</dbReference>
<proteinExistence type="inferred from homology"/>
<dbReference type="SUPFAM" id="SSF51735">
    <property type="entry name" value="NAD(P)-binding Rossmann-fold domains"/>
    <property type="match status" value="1"/>
</dbReference>
<dbReference type="PIRSF" id="PIRSF000103">
    <property type="entry name" value="HIBADH"/>
    <property type="match status" value="1"/>
</dbReference>
<dbReference type="InterPro" id="IPR013328">
    <property type="entry name" value="6PGD_dom2"/>
</dbReference>
<dbReference type="Gene3D" id="3.40.50.720">
    <property type="entry name" value="NAD(P)-binding Rossmann-like Domain"/>
    <property type="match status" value="1"/>
</dbReference>
<evidence type="ECO:0000256" key="4">
    <source>
        <dbReference type="PIRSR" id="PIRSR000103-1"/>
    </source>
</evidence>